<dbReference type="Proteomes" id="UP001596422">
    <property type="component" value="Unassembled WGS sequence"/>
</dbReference>
<reference evidence="6" key="1">
    <citation type="journal article" date="2019" name="Int. J. Syst. Evol. Microbiol.">
        <title>The Global Catalogue of Microorganisms (GCM) 10K type strain sequencing project: providing services to taxonomists for standard genome sequencing and annotation.</title>
        <authorList>
            <consortium name="The Broad Institute Genomics Platform"/>
            <consortium name="The Broad Institute Genome Sequencing Center for Infectious Disease"/>
            <person name="Wu L."/>
            <person name="Ma J."/>
        </authorList>
    </citation>
    <scope>NUCLEOTIDE SEQUENCE [LARGE SCALE GENOMIC DNA]</scope>
    <source>
        <strain evidence="6">NBRC 111756</strain>
    </source>
</reference>
<accession>A0ABW2A974</accession>
<gene>
    <name evidence="5" type="ORF">ACFQDL_30320</name>
</gene>
<dbReference type="PANTHER" id="PTHR32089:SF120">
    <property type="entry name" value="METHYL-ACCEPTING CHEMOTAXIS PROTEIN TLPQ"/>
    <property type="match status" value="1"/>
</dbReference>
<feature type="compositionally biased region" description="Basic residues" evidence="2">
    <location>
        <begin position="308"/>
        <end position="319"/>
    </location>
</feature>
<organism evidence="5 6">
    <name type="scientific">Marinobacterium aestuariivivens</name>
    <dbReference type="NCBI Taxonomy" id="1698799"/>
    <lineage>
        <taxon>Bacteria</taxon>
        <taxon>Pseudomonadati</taxon>
        <taxon>Pseudomonadota</taxon>
        <taxon>Gammaproteobacteria</taxon>
        <taxon>Oceanospirillales</taxon>
        <taxon>Oceanospirillaceae</taxon>
        <taxon>Marinobacterium</taxon>
    </lineage>
</organism>
<dbReference type="SUPFAM" id="SSF158472">
    <property type="entry name" value="HAMP domain-like"/>
    <property type="match status" value="1"/>
</dbReference>
<feature type="compositionally biased region" description="Low complexity" evidence="2">
    <location>
        <begin position="337"/>
        <end position="355"/>
    </location>
</feature>
<comment type="caution">
    <text evidence="5">The sequence shown here is derived from an EMBL/GenBank/DDBJ whole genome shotgun (WGS) entry which is preliminary data.</text>
</comment>
<dbReference type="CDD" id="cd06225">
    <property type="entry name" value="HAMP"/>
    <property type="match status" value="1"/>
</dbReference>
<evidence type="ECO:0000313" key="6">
    <source>
        <dbReference type="Proteomes" id="UP001596422"/>
    </source>
</evidence>
<dbReference type="Pfam" id="PF00672">
    <property type="entry name" value="HAMP"/>
    <property type="match status" value="1"/>
</dbReference>
<keyword evidence="3" id="KW-0472">Membrane</keyword>
<dbReference type="RefSeq" id="WP_379912671.1">
    <property type="nucleotide sequence ID" value="NZ_JBHSWE010000001.1"/>
</dbReference>
<name>A0ABW2A974_9GAMM</name>
<dbReference type="PROSITE" id="PS50885">
    <property type="entry name" value="HAMP"/>
    <property type="match status" value="1"/>
</dbReference>
<dbReference type="Gene3D" id="6.10.340.10">
    <property type="match status" value="1"/>
</dbReference>
<evidence type="ECO:0000259" key="4">
    <source>
        <dbReference type="PROSITE" id="PS50885"/>
    </source>
</evidence>
<feature type="domain" description="HAMP" evidence="4">
    <location>
        <begin position="210"/>
        <end position="250"/>
    </location>
</feature>
<feature type="region of interest" description="Disordered" evidence="2">
    <location>
        <begin position="250"/>
        <end position="358"/>
    </location>
</feature>
<protein>
    <submittedName>
        <fullName evidence="5">MCP four helix bundle domain-containing protein</fullName>
    </submittedName>
</protein>
<feature type="transmembrane region" description="Helical" evidence="3">
    <location>
        <begin position="187"/>
        <end position="208"/>
    </location>
</feature>
<dbReference type="PANTHER" id="PTHR32089">
    <property type="entry name" value="METHYL-ACCEPTING CHEMOTAXIS PROTEIN MCPB"/>
    <property type="match status" value="1"/>
</dbReference>
<sequence length="376" mass="41445">MNALNNLSFRTKLTLPILIIAVILLIIALLGISVSRSLTASAERLGHRYLPAVDVLIQADRDLYQAQVAERSLVFMGRNSSDYAALIQQHEENIGQALERVNRFASLMDDAEVQALVSQFRNRFQTWQATTRSIVGQAGSNAAALSFGRGAQEFGAMRDLLDQLTEMTELEADRQVAGAERLSSRGIGLQLAALAFGLLVCLLLAWQFPRVVTRPLKQILARIVDIGQGDGDLTARVGLERRDELGQLARGWTTSSPSCRASSARPRVLRPRSRSRPNSSRASPKRRPATCATSTVRSIRWPPPSTRCPRRYSRLRKVPARPPSPPARPTGIQAVASRSSTRRSMPSPSWPTMSTAPRTPCARWNRTAGVSAWCWT</sequence>
<dbReference type="EMBL" id="JBHSWE010000001">
    <property type="protein sequence ID" value="MFC6673904.1"/>
    <property type="molecule type" value="Genomic_DNA"/>
</dbReference>
<evidence type="ECO:0000313" key="5">
    <source>
        <dbReference type="EMBL" id="MFC6673904.1"/>
    </source>
</evidence>
<keyword evidence="6" id="KW-1185">Reference proteome</keyword>
<evidence type="ECO:0000256" key="3">
    <source>
        <dbReference type="SAM" id="Phobius"/>
    </source>
</evidence>
<proteinExistence type="inferred from homology"/>
<dbReference type="InterPro" id="IPR024478">
    <property type="entry name" value="HlyB_4HB_MCP"/>
</dbReference>
<comment type="similarity">
    <text evidence="1">Belongs to the methyl-accepting chemotaxis (MCP) protein family.</text>
</comment>
<dbReference type="InterPro" id="IPR003660">
    <property type="entry name" value="HAMP_dom"/>
</dbReference>
<feature type="compositionally biased region" description="Low complexity" evidence="2">
    <location>
        <begin position="255"/>
        <end position="266"/>
    </location>
</feature>
<evidence type="ECO:0000256" key="2">
    <source>
        <dbReference type="SAM" id="MobiDB-lite"/>
    </source>
</evidence>
<keyword evidence="3" id="KW-1133">Transmembrane helix</keyword>
<evidence type="ECO:0000256" key="1">
    <source>
        <dbReference type="ARBA" id="ARBA00029447"/>
    </source>
</evidence>
<dbReference type="Pfam" id="PF12729">
    <property type="entry name" value="4HB_MCP_1"/>
    <property type="match status" value="1"/>
</dbReference>
<feature type="transmembrane region" description="Helical" evidence="3">
    <location>
        <begin position="13"/>
        <end position="34"/>
    </location>
</feature>
<keyword evidence="3" id="KW-0812">Transmembrane</keyword>